<dbReference type="PROSITE" id="PS50225">
    <property type="entry name" value="SOCS"/>
    <property type="match status" value="1"/>
</dbReference>
<dbReference type="InterPro" id="IPR036036">
    <property type="entry name" value="SOCS_box-like_dom_sf"/>
</dbReference>
<dbReference type="PANTHER" id="PTHR15622">
    <property type="entry name" value="WD40 REPEAT PROTEIN"/>
    <property type="match status" value="1"/>
</dbReference>
<comment type="caution">
    <text evidence="3">The sequence shown here is derived from an EMBL/GenBank/DDBJ whole genome shotgun (WGS) entry which is preliminary data.</text>
</comment>
<reference evidence="3 4" key="1">
    <citation type="submission" date="2022-05" db="EMBL/GenBank/DDBJ databases">
        <authorList>
            <consortium name="Genoscope - CEA"/>
            <person name="William W."/>
        </authorList>
    </citation>
    <scope>NUCLEOTIDE SEQUENCE [LARGE SCALE GENOMIC DNA]</scope>
</reference>
<evidence type="ECO:0000313" key="3">
    <source>
        <dbReference type="EMBL" id="CAH3153001.1"/>
    </source>
</evidence>
<dbReference type="SMART" id="SM00969">
    <property type="entry name" value="SOCS_box"/>
    <property type="match status" value="1"/>
</dbReference>
<dbReference type="SUPFAM" id="SSF50978">
    <property type="entry name" value="WD40 repeat-like"/>
    <property type="match status" value="1"/>
</dbReference>
<dbReference type="Gene3D" id="1.10.750.20">
    <property type="entry name" value="SOCS box"/>
    <property type="match status" value="1"/>
</dbReference>
<dbReference type="InterPro" id="IPR015943">
    <property type="entry name" value="WD40/YVTN_repeat-like_dom_sf"/>
</dbReference>
<dbReference type="Pfam" id="PF00400">
    <property type="entry name" value="WD40"/>
    <property type="match status" value="1"/>
</dbReference>
<keyword evidence="1" id="KW-0833">Ubl conjugation pathway</keyword>
<dbReference type="InterPro" id="IPR036322">
    <property type="entry name" value="WD40_repeat_dom_sf"/>
</dbReference>
<feature type="domain" description="SOCS box" evidence="2">
    <location>
        <begin position="425"/>
        <end position="461"/>
    </location>
</feature>
<proteinExistence type="predicted"/>
<accession>A0ABN8PYM2</accession>
<gene>
    <name evidence="3" type="ORF">PEVE_00000943</name>
</gene>
<dbReference type="CDD" id="cd03587">
    <property type="entry name" value="SOCS"/>
    <property type="match status" value="1"/>
</dbReference>
<name>A0ABN8PYM2_9CNID</name>
<dbReference type="SMART" id="SM00320">
    <property type="entry name" value="WD40"/>
    <property type="match status" value="3"/>
</dbReference>
<dbReference type="InterPro" id="IPR001680">
    <property type="entry name" value="WD40_rpt"/>
</dbReference>
<evidence type="ECO:0000256" key="1">
    <source>
        <dbReference type="ARBA" id="ARBA00022786"/>
    </source>
</evidence>
<dbReference type="InterPro" id="IPR051983">
    <property type="entry name" value="WSB_SOCS-box_domain"/>
</dbReference>
<keyword evidence="4" id="KW-1185">Reference proteome</keyword>
<dbReference type="SUPFAM" id="SSF158235">
    <property type="entry name" value="SOCS box-like"/>
    <property type="match status" value="1"/>
</dbReference>
<evidence type="ECO:0000313" key="4">
    <source>
        <dbReference type="Proteomes" id="UP001159427"/>
    </source>
</evidence>
<dbReference type="InterPro" id="IPR001496">
    <property type="entry name" value="SOCS_box"/>
</dbReference>
<dbReference type="Pfam" id="PF07525">
    <property type="entry name" value="SOCS_box"/>
    <property type="match status" value="1"/>
</dbReference>
<sequence>MGITCSSHYLPQSLQDPSPPSTRVYKPFPRKKRCTRGTVVMQLTGEGLASSNPPRYMHELISSVRYHYQYQCLFAAQDDSVLIYGAVVEPSSHLAKNPTYTSRTRTWDLASSPSTAITKYHCTLTSGPWSISPNGVQLCCLATKHGIEEEEDLFLSKVGSTPQKCTPCNIPGTLSEYRRIYPQGCPFSGDGSMVASIRVVGGSLNLSITNTRNARTICSDKISKVCAGFRGVVVDCAFSTNGQLLAVTSSQGNVYFLISARLVLTKSLDSAKILAPYKVPDLGDSNLEDYVTQSVCIFDPRFPFQEFATCVIYAGVVKTWRMSSFDRRDIEIQVRHNLKFKKMLNVVRYSPDGTMLAVGANDGIISCVNTENGQVSFVLDPSQQPPEFHSEAGVFHMAFTQSGEELAGSYSDGYIRIWQLPMIFNLKFLCRQVINTRVSPSKVDRLPLPTRLKNFLLHKHF</sequence>
<dbReference type="EMBL" id="CALNXI010001046">
    <property type="protein sequence ID" value="CAH3153001.1"/>
    <property type="molecule type" value="Genomic_DNA"/>
</dbReference>
<organism evidence="3 4">
    <name type="scientific">Porites evermanni</name>
    <dbReference type="NCBI Taxonomy" id="104178"/>
    <lineage>
        <taxon>Eukaryota</taxon>
        <taxon>Metazoa</taxon>
        <taxon>Cnidaria</taxon>
        <taxon>Anthozoa</taxon>
        <taxon>Hexacorallia</taxon>
        <taxon>Scleractinia</taxon>
        <taxon>Fungiina</taxon>
        <taxon>Poritidae</taxon>
        <taxon>Porites</taxon>
    </lineage>
</organism>
<protein>
    <recommendedName>
        <fullName evidence="2">SOCS box domain-containing protein</fullName>
    </recommendedName>
</protein>
<evidence type="ECO:0000259" key="2">
    <source>
        <dbReference type="PROSITE" id="PS50225"/>
    </source>
</evidence>
<dbReference type="SMART" id="SM00253">
    <property type="entry name" value="SOCS"/>
    <property type="match status" value="1"/>
</dbReference>
<dbReference type="Proteomes" id="UP001159427">
    <property type="component" value="Unassembled WGS sequence"/>
</dbReference>
<dbReference type="Gene3D" id="2.130.10.10">
    <property type="entry name" value="YVTN repeat-like/Quinoprotein amine dehydrogenase"/>
    <property type="match status" value="1"/>
</dbReference>
<dbReference type="PANTHER" id="PTHR15622:SF2">
    <property type="entry name" value="U4_U6 SMALL NUCLEAR RIBONUCLEOPROTEIN PRP4"/>
    <property type="match status" value="1"/>
</dbReference>